<evidence type="ECO:0000256" key="1">
    <source>
        <dbReference type="ARBA" id="ARBA00022729"/>
    </source>
</evidence>
<evidence type="ECO:0000256" key="2">
    <source>
        <dbReference type="SAM" id="SignalP"/>
    </source>
</evidence>
<feature type="chain" id="PRO_5046747080" evidence="2">
    <location>
        <begin position="25"/>
        <end position="260"/>
    </location>
</feature>
<dbReference type="InterPro" id="IPR011250">
    <property type="entry name" value="OMP/PagP_B-barrel"/>
</dbReference>
<gene>
    <name evidence="4" type="ORF">SCD90_06545</name>
</gene>
<organism evidence="4 5">
    <name type="scientific">Terrihabitans rhizophilus</name>
    <dbReference type="NCBI Taxonomy" id="3092662"/>
    <lineage>
        <taxon>Bacteria</taxon>
        <taxon>Pseudomonadati</taxon>
        <taxon>Pseudomonadota</taxon>
        <taxon>Alphaproteobacteria</taxon>
        <taxon>Hyphomicrobiales</taxon>
        <taxon>Terrihabitans</taxon>
    </lineage>
</organism>
<dbReference type="InterPro" id="IPR027385">
    <property type="entry name" value="Beta-barrel_OMP"/>
</dbReference>
<keyword evidence="1 2" id="KW-0732">Signal</keyword>
<evidence type="ECO:0000313" key="4">
    <source>
        <dbReference type="EMBL" id="MDX6805716.1"/>
    </source>
</evidence>
<feature type="domain" description="Outer membrane protein beta-barrel" evidence="3">
    <location>
        <begin position="39"/>
        <end position="259"/>
    </location>
</feature>
<keyword evidence="5" id="KW-1185">Reference proteome</keyword>
<evidence type="ECO:0000313" key="5">
    <source>
        <dbReference type="Proteomes" id="UP001274321"/>
    </source>
</evidence>
<sequence>MLNHKTFALLLLGSTALLPGASFAADMPDFVEPAVVEVKQFGGWYLRGDVGITNQRVDEFTSPLFETGDFAVTESDFDASAFLGFGVGYRINKQFRVDVTGEYRFESEFNGLDNYADEDLPGGLGINDYDGNKTEWVALVNGYFDLPTYGIMTPFIGAGVGAARVEINDFTDFNPAVPGTALGLSGDTDTWNFAWALYAGLAFEVTPQWTFEVAYRYLNLGDAETEDLVTPEGANPSFNPYSFNDLTSHDVKMAVRYNFN</sequence>
<dbReference type="SUPFAM" id="SSF56925">
    <property type="entry name" value="OMPA-like"/>
    <property type="match status" value="1"/>
</dbReference>
<proteinExistence type="predicted"/>
<reference evidence="4 5" key="1">
    <citation type="submission" date="2023-11" db="EMBL/GenBank/DDBJ databases">
        <authorList>
            <person name="Bao R."/>
        </authorList>
    </citation>
    <scope>NUCLEOTIDE SEQUENCE [LARGE SCALE GENOMIC DNA]</scope>
    <source>
        <strain evidence="4 5">PJ23</strain>
    </source>
</reference>
<accession>A0ABU4RLL1</accession>
<dbReference type="Proteomes" id="UP001274321">
    <property type="component" value="Unassembled WGS sequence"/>
</dbReference>
<evidence type="ECO:0000259" key="3">
    <source>
        <dbReference type="Pfam" id="PF13505"/>
    </source>
</evidence>
<dbReference type="Gene3D" id="2.40.160.20">
    <property type="match status" value="1"/>
</dbReference>
<comment type="caution">
    <text evidence="4">The sequence shown here is derived from an EMBL/GenBank/DDBJ whole genome shotgun (WGS) entry which is preliminary data.</text>
</comment>
<dbReference type="Pfam" id="PF13505">
    <property type="entry name" value="OMP_b-brl"/>
    <property type="match status" value="1"/>
</dbReference>
<dbReference type="RefSeq" id="WP_319843818.1">
    <property type="nucleotide sequence ID" value="NZ_JAXAFJ010000002.1"/>
</dbReference>
<feature type="signal peptide" evidence="2">
    <location>
        <begin position="1"/>
        <end position="24"/>
    </location>
</feature>
<dbReference type="EMBL" id="JAXAFJ010000002">
    <property type="protein sequence ID" value="MDX6805716.1"/>
    <property type="molecule type" value="Genomic_DNA"/>
</dbReference>
<name>A0ABU4RLL1_9HYPH</name>
<protein>
    <submittedName>
        <fullName evidence="4">Outer membrane beta-barrel protein</fullName>
    </submittedName>
</protein>